<feature type="transmembrane region" description="Helical" evidence="1">
    <location>
        <begin position="7"/>
        <end position="29"/>
    </location>
</feature>
<dbReference type="EMBL" id="CP031598">
    <property type="protein sequence ID" value="QEW28184.1"/>
    <property type="molecule type" value="Genomic_DNA"/>
</dbReference>
<dbReference type="OrthoDB" id="5363112at2"/>
<dbReference type="Pfam" id="PF14358">
    <property type="entry name" value="DUF4405"/>
    <property type="match status" value="1"/>
</dbReference>
<reference evidence="4 6" key="2">
    <citation type="submission" date="2018-08" db="EMBL/GenBank/DDBJ databases">
        <title>Genetic Globetrotter - A new plasmid hitch-hiking vast phylogenetic and geographic distances.</title>
        <authorList>
            <person name="Vollmers J."/>
            <person name="Petersen J."/>
        </authorList>
    </citation>
    <scope>NUCLEOTIDE SEQUENCE [LARGE SCALE GENOMIC DNA]</scope>
    <source>
        <strain evidence="4 6">DSM 26383</strain>
    </source>
</reference>
<evidence type="ECO:0000256" key="1">
    <source>
        <dbReference type="SAM" id="Phobius"/>
    </source>
</evidence>
<dbReference type="Proteomes" id="UP000325785">
    <property type="component" value="Chromosome"/>
</dbReference>
<keyword evidence="1" id="KW-1133">Transmembrane helix</keyword>
<evidence type="ECO:0000259" key="2">
    <source>
        <dbReference type="Pfam" id="PF14358"/>
    </source>
</evidence>
<reference evidence="3 5" key="1">
    <citation type="submission" date="2015-04" db="EMBL/GenBank/DDBJ databases">
        <title>The draft genome sequence of Roseovarius indicus B108T.</title>
        <authorList>
            <person name="Li G."/>
            <person name="Lai Q."/>
            <person name="Shao Z."/>
            <person name="Yan P."/>
        </authorList>
    </citation>
    <scope>NUCLEOTIDE SEQUENCE [LARGE SCALE GENOMIC DNA]</scope>
    <source>
        <strain evidence="3 5">B108</strain>
    </source>
</reference>
<organism evidence="3 5">
    <name type="scientific">Roseovarius indicus</name>
    <dbReference type="NCBI Taxonomy" id="540747"/>
    <lineage>
        <taxon>Bacteria</taxon>
        <taxon>Pseudomonadati</taxon>
        <taxon>Pseudomonadota</taxon>
        <taxon>Alphaproteobacteria</taxon>
        <taxon>Rhodobacterales</taxon>
        <taxon>Roseobacteraceae</taxon>
        <taxon>Roseovarius</taxon>
    </lineage>
</organism>
<gene>
    <name evidence="4" type="ORF">RIdsm_04010</name>
    <name evidence="3" type="ORF">XM52_18275</name>
</gene>
<dbReference type="PATRIC" id="fig|540747.5.peg.1402"/>
<dbReference type="RefSeq" id="WP_057818179.1">
    <property type="nucleotide sequence ID" value="NZ_CP031598.1"/>
</dbReference>
<name>A0A0T5P5Y2_9RHOB</name>
<dbReference type="AlphaFoldDB" id="A0A0T5P5Y2"/>
<protein>
    <recommendedName>
        <fullName evidence="2">Flavinylation-associated cytochrome domain-containing protein</fullName>
    </recommendedName>
</protein>
<keyword evidence="1" id="KW-0472">Membrane</keyword>
<dbReference type="STRING" id="540747.SAMN04488031_112111"/>
<feature type="transmembrane region" description="Helical" evidence="1">
    <location>
        <begin position="41"/>
        <end position="62"/>
    </location>
</feature>
<feature type="domain" description="Flavinylation-associated cytochrome" evidence="2">
    <location>
        <begin position="7"/>
        <end position="57"/>
    </location>
</feature>
<accession>A0A0T5P5Y2</accession>
<dbReference type="KEGG" id="rid:RIdsm_04010"/>
<keyword evidence="5" id="KW-1185">Reference proteome</keyword>
<evidence type="ECO:0000313" key="5">
    <source>
        <dbReference type="Proteomes" id="UP000051401"/>
    </source>
</evidence>
<feature type="transmembrane region" description="Helical" evidence="1">
    <location>
        <begin position="69"/>
        <end position="90"/>
    </location>
</feature>
<keyword evidence="1" id="KW-0812">Transmembrane</keyword>
<sequence length="160" mass="16617">MTQMRKWATPLTMGVFLLMAVTGILMFFHLDMGLNKAAHEWLGWVMVAGVGAHLAVNARAFLSHLRKPLARGIMGAMVAVLALSFVPMAGAGGSPVSAVMQAVERADVGTVIALSGQEEAAGLARLAEAGFVAEAGMPMQVLTGGDRGVQAQVIGVLFAE</sequence>
<evidence type="ECO:0000313" key="4">
    <source>
        <dbReference type="EMBL" id="QEW28184.1"/>
    </source>
</evidence>
<dbReference type="InterPro" id="IPR025517">
    <property type="entry name" value="DUF4405"/>
</dbReference>
<evidence type="ECO:0000313" key="3">
    <source>
        <dbReference type="EMBL" id="KRS16534.1"/>
    </source>
</evidence>
<dbReference type="Proteomes" id="UP000051401">
    <property type="component" value="Unassembled WGS sequence"/>
</dbReference>
<evidence type="ECO:0000313" key="6">
    <source>
        <dbReference type="Proteomes" id="UP000325785"/>
    </source>
</evidence>
<proteinExistence type="predicted"/>
<dbReference type="EMBL" id="LAXI01000013">
    <property type="protein sequence ID" value="KRS16534.1"/>
    <property type="molecule type" value="Genomic_DNA"/>
</dbReference>